<dbReference type="PROSITE" id="PS00111">
    <property type="entry name" value="PGLYCERATE_KINASE"/>
    <property type="match status" value="1"/>
</dbReference>
<feature type="non-terminal residue" evidence="7">
    <location>
        <position position="140"/>
    </location>
</feature>
<dbReference type="GO" id="GO:0006096">
    <property type="term" value="P:glycolytic process"/>
    <property type="evidence" value="ECO:0007669"/>
    <property type="project" value="InterPro"/>
</dbReference>
<evidence type="ECO:0000256" key="2">
    <source>
        <dbReference type="ARBA" id="ARBA00013061"/>
    </source>
</evidence>
<comment type="caution">
    <text evidence="7">The sequence shown here is derived from an EMBL/GenBank/DDBJ whole genome shotgun (WGS) entry which is preliminary data.</text>
</comment>
<dbReference type="PRINTS" id="PR00477">
    <property type="entry name" value="PHGLYCKINASE"/>
</dbReference>
<proteinExistence type="predicted"/>
<reference evidence="7" key="1">
    <citation type="journal article" date="2014" name="Front. Microbiol.">
        <title>High frequency of phylogenetically diverse reductive dehalogenase-homologous genes in deep subseafloor sedimentary metagenomes.</title>
        <authorList>
            <person name="Kawai M."/>
            <person name="Futagami T."/>
            <person name="Toyoda A."/>
            <person name="Takaki Y."/>
            <person name="Nishi S."/>
            <person name="Hori S."/>
            <person name="Arai W."/>
            <person name="Tsubouchi T."/>
            <person name="Morono Y."/>
            <person name="Uchiyama I."/>
            <person name="Ito T."/>
            <person name="Fujiyama A."/>
            <person name="Inagaki F."/>
            <person name="Takami H."/>
        </authorList>
    </citation>
    <scope>NUCLEOTIDE SEQUENCE</scope>
    <source>
        <strain evidence="7">Expedition CK06-06</strain>
    </source>
</reference>
<dbReference type="Pfam" id="PF00162">
    <property type="entry name" value="PGK"/>
    <property type="match status" value="1"/>
</dbReference>
<dbReference type="GO" id="GO:0005524">
    <property type="term" value="F:ATP binding"/>
    <property type="evidence" value="ECO:0007669"/>
    <property type="project" value="UniProtKB-KW"/>
</dbReference>
<dbReference type="PANTHER" id="PTHR11406">
    <property type="entry name" value="PHOSPHOGLYCERATE KINASE"/>
    <property type="match status" value="1"/>
</dbReference>
<keyword evidence="3" id="KW-0808">Transferase</keyword>
<evidence type="ECO:0000256" key="3">
    <source>
        <dbReference type="ARBA" id="ARBA00022679"/>
    </source>
</evidence>
<comment type="catalytic activity">
    <reaction evidence="1">
        <text>(2R)-3-phosphoglycerate + ATP = (2R)-3-phospho-glyceroyl phosphate + ADP</text>
        <dbReference type="Rhea" id="RHEA:14801"/>
        <dbReference type="ChEBI" id="CHEBI:30616"/>
        <dbReference type="ChEBI" id="CHEBI:57604"/>
        <dbReference type="ChEBI" id="CHEBI:58272"/>
        <dbReference type="ChEBI" id="CHEBI:456216"/>
        <dbReference type="EC" id="2.7.2.3"/>
    </reaction>
</comment>
<organism evidence="7">
    <name type="scientific">marine sediment metagenome</name>
    <dbReference type="NCBI Taxonomy" id="412755"/>
    <lineage>
        <taxon>unclassified sequences</taxon>
        <taxon>metagenomes</taxon>
        <taxon>ecological metagenomes</taxon>
    </lineage>
</organism>
<keyword evidence="5" id="KW-0418">Kinase</keyword>
<dbReference type="EMBL" id="BARV01009325">
    <property type="protein sequence ID" value="GAI14990.1"/>
    <property type="molecule type" value="Genomic_DNA"/>
</dbReference>
<evidence type="ECO:0000256" key="6">
    <source>
        <dbReference type="ARBA" id="ARBA00022840"/>
    </source>
</evidence>
<accession>X1MJX6</accession>
<dbReference type="Gene3D" id="3.40.50.1260">
    <property type="entry name" value="Phosphoglycerate kinase, N-terminal domain"/>
    <property type="match status" value="1"/>
</dbReference>
<dbReference type="InterPro" id="IPR036043">
    <property type="entry name" value="Phosphoglycerate_kinase_sf"/>
</dbReference>
<keyword evidence="4" id="KW-0547">Nucleotide-binding</keyword>
<evidence type="ECO:0000256" key="5">
    <source>
        <dbReference type="ARBA" id="ARBA00022777"/>
    </source>
</evidence>
<dbReference type="GO" id="GO:0004618">
    <property type="term" value="F:phosphoglycerate kinase activity"/>
    <property type="evidence" value="ECO:0007669"/>
    <property type="project" value="UniProtKB-EC"/>
</dbReference>
<keyword evidence="6" id="KW-0067">ATP-binding</keyword>
<dbReference type="AlphaFoldDB" id="X1MJX6"/>
<dbReference type="InterPro" id="IPR015911">
    <property type="entry name" value="Phosphoglycerate_kinase_CS"/>
</dbReference>
<dbReference type="GO" id="GO:0043531">
    <property type="term" value="F:ADP binding"/>
    <property type="evidence" value="ECO:0007669"/>
    <property type="project" value="TreeGrafter"/>
</dbReference>
<dbReference type="GO" id="GO:0006094">
    <property type="term" value="P:gluconeogenesis"/>
    <property type="evidence" value="ECO:0007669"/>
    <property type="project" value="TreeGrafter"/>
</dbReference>
<dbReference type="InterPro" id="IPR015824">
    <property type="entry name" value="Phosphoglycerate_kinase_N"/>
</dbReference>
<dbReference type="EC" id="2.7.2.3" evidence="2"/>
<dbReference type="GO" id="GO:0005829">
    <property type="term" value="C:cytosol"/>
    <property type="evidence" value="ECO:0007669"/>
    <property type="project" value="TreeGrafter"/>
</dbReference>
<evidence type="ECO:0000256" key="1">
    <source>
        <dbReference type="ARBA" id="ARBA00000642"/>
    </source>
</evidence>
<dbReference type="InterPro" id="IPR001576">
    <property type="entry name" value="Phosphoglycerate_kinase"/>
</dbReference>
<dbReference type="PANTHER" id="PTHR11406:SF23">
    <property type="entry name" value="PHOSPHOGLYCERATE KINASE 1, CHLOROPLASTIC-RELATED"/>
    <property type="match status" value="1"/>
</dbReference>
<sequence length="140" mass="16446">MFNKKTIEDIDVKNKKVLVRVDYNVPLDSELNVADDTRIRLSLPTINYLIKNNSKVILMSHLGRPKGEAENKFRLDPAAKRLEQLTGKKVKKFDQIYSLEIKEYIDTEMDYFSMEDRNINKVAFAIDLRSGYFFDEIYKT</sequence>
<evidence type="ECO:0000313" key="7">
    <source>
        <dbReference type="EMBL" id="GAI14990.1"/>
    </source>
</evidence>
<protein>
    <recommendedName>
        <fullName evidence="2">phosphoglycerate kinase</fullName>
        <ecNumber evidence="2">2.7.2.3</ecNumber>
    </recommendedName>
</protein>
<evidence type="ECO:0000256" key="4">
    <source>
        <dbReference type="ARBA" id="ARBA00022741"/>
    </source>
</evidence>
<dbReference type="SUPFAM" id="SSF53748">
    <property type="entry name" value="Phosphoglycerate kinase"/>
    <property type="match status" value="1"/>
</dbReference>
<gene>
    <name evidence="7" type="ORF">S06H3_18437</name>
</gene>
<name>X1MJX6_9ZZZZ</name>